<sequence>MGQLLLERYKKTRDPDEPECVDAASFSASDAWPSSVGMTFKTVFPYALKGCEETITLPYPALLQFLSTEGRANIQVFQKAPHSIVTDGRSSASYRYTGRLRTSFPRNMPT</sequence>
<dbReference type="AlphaFoldDB" id="A0A0S4TWM4"/>
<accession>A0A0S4TWM4</accession>
<name>A0A0S4TWM4_RALSL</name>
<protein>
    <submittedName>
        <fullName evidence="1">Uncharacterized protein</fullName>
    </submittedName>
</protein>
<organism evidence="1">
    <name type="scientific">Ralstonia solanacearum</name>
    <name type="common">Pseudomonas solanacearum</name>
    <dbReference type="NCBI Taxonomy" id="305"/>
    <lineage>
        <taxon>Bacteria</taxon>
        <taxon>Pseudomonadati</taxon>
        <taxon>Pseudomonadota</taxon>
        <taxon>Betaproteobacteria</taxon>
        <taxon>Burkholderiales</taxon>
        <taxon>Burkholderiaceae</taxon>
        <taxon>Ralstonia</taxon>
        <taxon>Ralstonia solanacearum species complex</taxon>
    </lineage>
</organism>
<proteinExistence type="predicted"/>
<dbReference type="EMBL" id="LN899819">
    <property type="protein sequence ID" value="CUV14067.1"/>
    <property type="molecule type" value="Genomic_DNA"/>
</dbReference>
<gene>
    <name evidence="1" type="ORF">RUN39_v1_680071</name>
</gene>
<reference evidence="1" key="1">
    <citation type="submission" date="2015-10" db="EMBL/GenBank/DDBJ databases">
        <authorList>
            <person name="Gilbert D.G."/>
        </authorList>
    </citation>
    <scope>NUCLEOTIDE SEQUENCE</scope>
    <source>
        <strain evidence="1">Phyl III-seqv23</strain>
    </source>
</reference>
<evidence type="ECO:0000313" key="1">
    <source>
        <dbReference type="EMBL" id="CUV14067.1"/>
    </source>
</evidence>